<organism evidence="5 6">
    <name type="scientific">Meloidogyne hapla</name>
    <name type="common">Root-knot nematode worm</name>
    <dbReference type="NCBI Taxonomy" id="6305"/>
    <lineage>
        <taxon>Eukaryota</taxon>
        <taxon>Metazoa</taxon>
        <taxon>Ecdysozoa</taxon>
        <taxon>Nematoda</taxon>
        <taxon>Chromadorea</taxon>
        <taxon>Rhabditida</taxon>
        <taxon>Tylenchina</taxon>
        <taxon>Tylenchomorpha</taxon>
        <taxon>Tylenchoidea</taxon>
        <taxon>Meloidogynidae</taxon>
        <taxon>Meloidogyninae</taxon>
        <taxon>Meloidogyne</taxon>
    </lineage>
</organism>
<feature type="modified residue" description="N6-(pyridoxal phosphate)lysine" evidence="2">
    <location>
        <position position="35"/>
    </location>
</feature>
<dbReference type="NCBIfam" id="TIGR00044">
    <property type="entry name" value="YggS family pyridoxal phosphate-dependent enzyme"/>
    <property type="match status" value="1"/>
</dbReference>
<dbReference type="WBParaSite" id="MhA1_Contig255.frz3.gene9">
    <property type="protein sequence ID" value="MhA1_Contig255.frz3.gene9"/>
    <property type="gene ID" value="MhA1_Contig255.frz3.gene9"/>
</dbReference>
<dbReference type="InterPro" id="IPR029066">
    <property type="entry name" value="PLP-binding_barrel"/>
</dbReference>
<comment type="cofactor">
    <cofactor evidence="2">
        <name>pyridoxal 5'-phosphate</name>
        <dbReference type="ChEBI" id="CHEBI:597326"/>
    </cofactor>
</comment>
<evidence type="ECO:0000256" key="2">
    <source>
        <dbReference type="PIRSR" id="PIRSR004848-1"/>
    </source>
</evidence>
<evidence type="ECO:0000259" key="4">
    <source>
        <dbReference type="Pfam" id="PF01168"/>
    </source>
</evidence>
<protein>
    <submittedName>
        <fullName evidence="6">Ala_racemase_N domain-containing protein</fullName>
    </submittedName>
</protein>
<dbReference type="Gene3D" id="3.20.20.10">
    <property type="entry name" value="Alanine racemase"/>
    <property type="match status" value="1"/>
</dbReference>
<accession>A0A1I8BJK6</accession>
<dbReference type="Proteomes" id="UP000095281">
    <property type="component" value="Unplaced"/>
</dbReference>
<dbReference type="OMA" id="HIPFHLI"/>
<dbReference type="InterPro" id="IPR001608">
    <property type="entry name" value="Ala_racemase_N"/>
</dbReference>
<evidence type="ECO:0000313" key="5">
    <source>
        <dbReference type="Proteomes" id="UP000095281"/>
    </source>
</evidence>
<proteinExistence type="inferred from homology"/>
<keyword evidence="5" id="KW-1185">Reference proteome</keyword>
<dbReference type="PANTHER" id="PTHR10146">
    <property type="entry name" value="PROLINE SYNTHETASE CO-TRANSCRIBED BACTERIAL HOMOLOG PROTEIN"/>
    <property type="match status" value="1"/>
</dbReference>
<dbReference type="GO" id="GO:0030170">
    <property type="term" value="F:pyridoxal phosphate binding"/>
    <property type="evidence" value="ECO:0007669"/>
    <property type="project" value="InterPro"/>
</dbReference>
<evidence type="ECO:0000313" key="6">
    <source>
        <dbReference type="WBParaSite" id="MhA1_Contig255.frz3.gene9"/>
    </source>
</evidence>
<comment type="similarity">
    <text evidence="3">Belongs to the pyridoxal phosphate-binding protein YggS/PROSC family.</text>
</comment>
<dbReference type="PROSITE" id="PS01211">
    <property type="entry name" value="UPF0001"/>
    <property type="match status" value="1"/>
</dbReference>
<dbReference type="InterPro" id="IPR011078">
    <property type="entry name" value="PyrdxlP_homeostasis"/>
</dbReference>
<name>A0A1I8BJK6_MELHA</name>
<keyword evidence="1 2" id="KW-0663">Pyridoxal phosphate</keyword>
<dbReference type="AlphaFoldDB" id="A0A1I8BJK6"/>
<dbReference type="PANTHER" id="PTHR10146:SF14">
    <property type="entry name" value="PYRIDOXAL PHOSPHATE HOMEOSTASIS PROTEIN"/>
    <property type="match status" value="1"/>
</dbReference>
<dbReference type="PIRSF" id="PIRSF004848">
    <property type="entry name" value="YBL036c_PLPDEIII"/>
    <property type="match status" value="1"/>
</dbReference>
<evidence type="ECO:0000256" key="3">
    <source>
        <dbReference type="RuleBase" id="RU004514"/>
    </source>
</evidence>
<dbReference type="SUPFAM" id="SSF51419">
    <property type="entry name" value="PLP-binding barrel"/>
    <property type="match status" value="1"/>
</dbReference>
<sequence length="231" mass="25826">MATEIVAKNLLNVLKCVAELGVQYAVDVRLVAVSKTFSADLIFACYQQGQRHFGENYVDELESKASELALLGASDICWHFIGRLQSNKVFLIKYRIIKMVLLKIKKICAIHGLWCIETLDSAKHSDLIQSIMVVLKKELKVFIQVNTSSEKNKGGVEPEGLDDLVSHIEQNCPNLSFIGLMTIGSISESKNPETNSDFELLVKLRNELAARLNRTLELSMGMSSDYQLGKF</sequence>
<feature type="domain" description="Alanine racemase N-terminal" evidence="4">
    <location>
        <begin position="27"/>
        <end position="226"/>
    </location>
</feature>
<evidence type="ECO:0000256" key="1">
    <source>
        <dbReference type="ARBA" id="ARBA00022898"/>
    </source>
</evidence>
<reference evidence="6" key="1">
    <citation type="submission" date="2016-11" db="UniProtKB">
        <authorList>
            <consortium name="WormBaseParasite"/>
        </authorList>
    </citation>
    <scope>IDENTIFICATION</scope>
</reference>
<dbReference type="Pfam" id="PF01168">
    <property type="entry name" value="Ala_racemase_N"/>
    <property type="match status" value="1"/>
</dbReference>